<protein>
    <submittedName>
        <fullName evidence="1">Uncharacterized protein</fullName>
    </submittedName>
</protein>
<dbReference type="RefSeq" id="WP_266130500.1">
    <property type="nucleotide sequence ID" value="NZ_JAPKMY010000005.1"/>
</dbReference>
<dbReference type="AlphaFoldDB" id="A0A9X3IH13"/>
<reference evidence="1" key="1">
    <citation type="submission" date="2022-11" db="EMBL/GenBank/DDBJ databases">
        <title>Biodiversity and phylogenetic relationships of bacteria.</title>
        <authorList>
            <person name="Machado R.A.R."/>
            <person name="Bhat A."/>
            <person name="Loulou A."/>
            <person name="Kallel S."/>
        </authorList>
    </citation>
    <scope>NUCLEOTIDE SEQUENCE</scope>
    <source>
        <strain evidence="1">A-IN1</strain>
    </source>
</reference>
<evidence type="ECO:0000313" key="2">
    <source>
        <dbReference type="Proteomes" id="UP001146019"/>
    </source>
</evidence>
<proteinExistence type="predicted"/>
<evidence type="ECO:0000313" key="1">
    <source>
        <dbReference type="EMBL" id="MCX5468322.1"/>
    </source>
</evidence>
<dbReference type="Proteomes" id="UP001146019">
    <property type="component" value="Unassembled WGS sequence"/>
</dbReference>
<accession>A0A9X3IH13</accession>
<dbReference type="EMBL" id="JAPKMY010000005">
    <property type="protein sequence ID" value="MCX5468322.1"/>
    <property type="molecule type" value="Genomic_DNA"/>
</dbReference>
<name>A0A9X3IH13_9GAMM</name>
<comment type="caution">
    <text evidence="1">The sequence shown here is derived from an EMBL/GenBank/DDBJ whole genome shotgun (WGS) entry which is preliminary data.</text>
</comment>
<organism evidence="1 2">
    <name type="scientific">Acinetobacter nematophilus</name>
    <dbReference type="NCBI Taxonomy" id="2994642"/>
    <lineage>
        <taxon>Bacteria</taxon>
        <taxon>Pseudomonadati</taxon>
        <taxon>Pseudomonadota</taxon>
        <taxon>Gammaproteobacteria</taxon>
        <taxon>Moraxellales</taxon>
        <taxon>Moraxellaceae</taxon>
        <taxon>Acinetobacter</taxon>
    </lineage>
</organism>
<sequence>MTIAILKLFQELEDYITKNNQNLSHGAVATFSDVKPVAEALLYSKFLPSITSNLSAVETCHDHQGHM</sequence>
<keyword evidence="2" id="KW-1185">Reference proteome</keyword>
<gene>
    <name evidence="1" type="ORF">OSH00_11270</name>
</gene>